<dbReference type="OrthoDB" id="5377952at2759"/>
<accession>A0A370TAQ4</accession>
<dbReference type="AlphaFoldDB" id="A0A370TAQ4"/>
<dbReference type="Pfam" id="PF20994">
    <property type="entry name" value="CENPU"/>
    <property type="match status" value="1"/>
</dbReference>
<evidence type="ECO:0000259" key="2">
    <source>
        <dbReference type="Pfam" id="PF20994"/>
    </source>
</evidence>
<organism evidence="3 4">
    <name type="scientific">Venustampulla echinocandica</name>
    <dbReference type="NCBI Taxonomy" id="2656787"/>
    <lineage>
        <taxon>Eukaryota</taxon>
        <taxon>Fungi</taxon>
        <taxon>Dikarya</taxon>
        <taxon>Ascomycota</taxon>
        <taxon>Pezizomycotina</taxon>
        <taxon>Leotiomycetes</taxon>
        <taxon>Helotiales</taxon>
        <taxon>Pleuroascaceae</taxon>
        <taxon>Venustampulla</taxon>
    </lineage>
</organism>
<feature type="region of interest" description="Disordered" evidence="1">
    <location>
        <begin position="1"/>
        <end position="20"/>
    </location>
</feature>
<feature type="compositionally biased region" description="Basic residues" evidence="1">
    <location>
        <begin position="363"/>
        <end position="375"/>
    </location>
</feature>
<reference evidence="3 4" key="1">
    <citation type="journal article" date="2018" name="IMA Fungus">
        <title>IMA Genome-F 9: Draft genome sequence of Annulohypoxylon stygium, Aspergillus mulundensis, Berkeleyomyces basicola (syn. Thielaviopsis basicola), Ceratocystis smalleyi, two Cercospora beticola strains, Coleophoma cylindrospora, Fusarium fracticaudum, Phialophora cf. hyalina, and Morchella septimelata.</title>
        <authorList>
            <person name="Wingfield B.D."/>
            <person name="Bills G.F."/>
            <person name="Dong Y."/>
            <person name="Huang W."/>
            <person name="Nel W.J."/>
            <person name="Swalarsk-Parry B.S."/>
            <person name="Vaghefi N."/>
            <person name="Wilken P.M."/>
            <person name="An Z."/>
            <person name="de Beer Z.W."/>
            <person name="De Vos L."/>
            <person name="Chen L."/>
            <person name="Duong T.A."/>
            <person name="Gao Y."/>
            <person name="Hammerbacher A."/>
            <person name="Kikkert J.R."/>
            <person name="Li Y."/>
            <person name="Li H."/>
            <person name="Li K."/>
            <person name="Li Q."/>
            <person name="Liu X."/>
            <person name="Ma X."/>
            <person name="Naidoo K."/>
            <person name="Pethybridge S.J."/>
            <person name="Sun J."/>
            <person name="Steenkamp E.T."/>
            <person name="van der Nest M.A."/>
            <person name="van Wyk S."/>
            <person name="Wingfield M.J."/>
            <person name="Xiong C."/>
            <person name="Yue Q."/>
            <person name="Zhang X."/>
        </authorList>
    </citation>
    <scope>NUCLEOTIDE SEQUENCE [LARGE SCALE GENOMIC DNA]</scope>
    <source>
        <strain evidence="3 4">BP 5553</strain>
    </source>
</reference>
<sequence length="622" mass="68869">MASTREERMQQRLRGAQRREVKEVDFELAFPIAQPLEGPVVSSQRSPQPELPRASVTPVTRNRGHSNEEQDLGVAAQPQLIKSGNIDANISAKRRKLDTDQAPPSARSTRSTRAAPQLDIYSLPEDGPRPASKDDASKGLPAEEAIQFALLREYEPEPTQIVSAARSKTPLSPPPLTAMSEEITESPTGTPGNGLDTRAIGSVRAIGRQVEGMQNLSPIRRDLATPIPRTKRKRGQATPTPIGSRASQDQRNQSAQTTPSDDEVDELSPSQAVPPSRKRNSVVEDNSSAIQENETRSPEAGEEVAEAIGDLDAAAILEKNRGRKIARNIPAIESPASDEVEAVSKTPSQVRRRRQQNFSSPSKQRHPKIPSKTKSQKPTQPAKTARLRGGSPIPVTVHRLTEQPLWEEDESDADVLNSGIPYAKRPGVNTVDVLSQVCQEIIGTRLETLEDGVRHADDSTLRREYKTKWNAIKSFGEELQSRLLAHTINLDNAYSFEKRVREEHKRKQALRDEILRIRAERQQVAVRMDEIRINHEDEAKRAQERDSLNTMAHDIELAIDSGRSQAPKSEYIGDRMTGIEVLLKRVATQISNKGDSGGILKQIKEFNGFLTRAALALESRKV</sequence>
<feature type="region of interest" description="Disordered" evidence="1">
    <location>
        <begin position="159"/>
        <end position="303"/>
    </location>
</feature>
<name>A0A370TAQ4_9HELO</name>
<proteinExistence type="predicted"/>
<dbReference type="EMBL" id="NPIC01000013">
    <property type="protein sequence ID" value="RDL30997.1"/>
    <property type="molecule type" value="Genomic_DNA"/>
</dbReference>
<feature type="compositionally biased region" description="Polar residues" evidence="1">
    <location>
        <begin position="237"/>
        <end position="259"/>
    </location>
</feature>
<feature type="compositionally biased region" description="Polar residues" evidence="1">
    <location>
        <begin position="283"/>
        <end position="292"/>
    </location>
</feature>
<dbReference type="InterPro" id="IPR048743">
    <property type="entry name" value="AME1"/>
</dbReference>
<dbReference type="Proteomes" id="UP000254866">
    <property type="component" value="Unassembled WGS sequence"/>
</dbReference>
<comment type="caution">
    <text evidence="3">The sequence shown here is derived from an EMBL/GenBank/DDBJ whole genome shotgun (WGS) entry which is preliminary data.</text>
</comment>
<dbReference type="RefSeq" id="XP_031865246.1">
    <property type="nucleotide sequence ID" value="XM_032018409.1"/>
</dbReference>
<keyword evidence="4" id="KW-1185">Reference proteome</keyword>
<feature type="domain" description="Inner kinetochore subunit AME1" evidence="2">
    <location>
        <begin position="426"/>
        <end position="611"/>
    </location>
</feature>
<evidence type="ECO:0000313" key="3">
    <source>
        <dbReference type="EMBL" id="RDL30997.1"/>
    </source>
</evidence>
<feature type="compositionally biased region" description="Basic and acidic residues" evidence="1">
    <location>
        <begin position="126"/>
        <end position="137"/>
    </location>
</feature>
<gene>
    <name evidence="3" type="ORF">BP5553_09786</name>
</gene>
<protein>
    <recommendedName>
        <fullName evidence="2">Inner kinetochore subunit AME1 domain-containing protein</fullName>
    </recommendedName>
</protein>
<dbReference type="GeneID" id="43602635"/>
<feature type="region of interest" description="Disordered" evidence="1">
    <location>
        <begin position="336"/>
        <end position="392"/>
    </location>
</feature>
<feature type="region of interest" description="Disordered" evidence="1">
    <location>
        <begin position="32"/>
        <end position="144"/>
    </location>
</feature>
<evidence type="ECO:0000313" key="4">
    <source>
        <dbReference type="Proteomes" id="UP000254866"/>
    </source>
</evidence>
<feature type="compositionally biased region" description="Basic and acidic residues" evidence="1">
    <location>
        <begin position="1"/>
        <end position="10"/>
    </location>
</feature>
<evidence type="ECO:0000256" key="1">
    <source>
        <dbReference type="SAM" id="MobiDB-lite"/>
    </source>
</evidence>